<keyword evidence="3" id="KW-0597">Phosphoprotein</keyword>
<evidence type="ECO:0000256" key="5">
    <source>
        <dbReference type="ARBA" id="ARBA00022777"/>
    </source>
</evidence>
<dbReference type="Pfam" id="PF02518">
    <property type="entry name" value="HATPase_c"/>
    <property type="match status" value="1"/>
</dbReference>
<dbReference type="GO" id="GO:0005886">
    <property type="term" value="C:plasma membrane"/>
    <property type="evidence" value="ECO:0007669"/>
    <property type="project" value="TreeGrafter"/>
</dbReference>
<dbReference type="FunFam" id="3.30.565.10:FF:000006">
    <property type="entry name" value="Sensor histidine kinase WalK"/>
    <property type="match status" value="1"/>
</dbReference>
<dbReference type="SUPFAM" id="SSF55874">
    <property type="entry name" value="ATPase domain of HSP90 chaperone/DNA topoisomerase II/histidine kinase"/>
    <property type="match status" value="1"/>
</dbReference>
<dbReference type="PROSITE" id="PS50109">
    <property type="entry name" value="HIS_KIN"/>
    <property type="match status" value="1"/>
</dbReference>
<dbReference type="AlphaFoldDB" id="A0A2M7TKZ7"/>
<keyword evidence="5" id="KW-0418">Kinase</keyword>
<dbReference type="SMART" id="SM00387">
    <property type="entry name" value="HATPase_c"/>
    <property type="match status" value="1"/>
</dbReference>
<dbReference type="PANTHER" id="PTHR43047">
    <property type="entry name" value="TWO-COMPONENT HISTIDINE PROTEIN KINASE"/>
    <property type="match status" value="1"/>
</dbReference>
<evidence type="ECO:0000256" key="4">
    <source>
        <dbReference type="ARBA" id="ARBA00022679"/>
    </source>
</evidence>
<sequence length="204" mass="22613">MGYFNDDHKLFVNRGLESAQQLMDLVDDLLAISRIERGVLKLIITPIDWQQLLEQSIKDTAALASRKEITVTVKDPPIPLPKVEADESRIKEVLHNLISNAIKYSPAKTTITVSAEREENAIVTHVSDEGIGIPQNALPRLFSKFYRVSASTGENAHTGTGLGLYISKAMIDMHHGKIWVDSKISKGSTFSFSLPIKSPVTQIY</sequence>
<dbReference type="CDD" id="cd00075">
    <property type="entry name" value="HATPase"/>
    <property type="match status" value="1"/>
</dbReference>
<reference evidence="8" key="1">
    <citation type="submission" date="2017-09" db="EMBL/GenBank/DDBJ databases">
        <title>Depth-based differentiation of microbial function through sediment-hosted aquifers and enrichment of novel symbionts in the deep terrestrial subsurface.</title>
        <authorList>
            <person name="Probst A.J."/>
            <person name="Ladd B."/>
            <person name="Jarett J.K."/>
            <person name="Geller-Mcgrath D.E."/>
            <person name="Sieber C.M.K."/>
            <person name="Emerson J.B."/>
            <person name="Anantharaman K."/>
            <person name="Thomas B.C."/>
            <person name="Malmstrom R."/>
            <person name="Stieglmeier M."/>
            <person name="Klingl A."/>
            <person name="Woyke T."/>
            <person name="Ryan C.M."/>
            <person name="Banfield J.F."/>
        </authorList>
    </citation>
    <scope>NUCLEOTIDE SEQUENCE [LARGE SCALE GENOMIC DNA]</scope>
</reference>
<keyword evidence="4" id="KW-0808">Transferase</keyword>
<name>A0A2M7TKZ7_UNCKA</name>
<organism evidence="7 8">
    <name type="scientific">candidate division WWE3 bacterium CG_4_10_14_0_2_um_filter_41_14</name>
    <dbReference type="NCBI Taxonomy" id="1975072"/>
    <lineage>
        <taxon>Bacteria</taxon>
        <taxon>Katanobacteria</taxon>
    </lineage>
</organism>
<dbReference type="InterPro" id="IPR005467">
    <property type="entry name" value="His_kinase_dom"/>
</dbReference>
<proteinExistence type="predicted"/>
<feature type="domain" description="Histidine kinase" evidence="6">
    <location>
        <begin position="1"/>
        <end position="198"/>
    </location>
</feature>
<dbReference type="InterPro" id="IPR036890">
    <property type="entry name" value="HATPase_C_sf"/>
</dbReference>
<comment type="catalytic activity">
    <reaction evidence="1">
        <text>ATP + protein L-histidine = ADP + protein N-phospho-L-histidine.</text>
        <dbReference type="EC" id="2.7.13.3"/>
    </reaction>
</comment>
<dbReference type="Gene3D" id="3.30.565.10">
    <property type="entry name" value="Histidine kinase-like ATPase, C-terminal domain"/>
    <property type="match status" value="1"/>
</dbReference>
<comment type="caution">
    <text evidence="7">The sequence shown here is derived from an EMBL/GenBank/DDBJ whole genome shotgun (WGS) entry which is preliminary data.</text>
</comment>
<evidence type="ECO:0000259" key="6">
    <source>
        <dbReference type="PROSITE" id="PS50109"/>
    </source>
</evidence>
<evidence type="ECO:0000313" key="7">
    <source>
        <dbReference type="EMBL" id="PIZ47634.1"/>
    </source>
</evidence>
<dbReference type="GO" id="GO:0000155">
    <property type="term" value="F:phosphorelay sensor kinase activity"/>
    <property type="evidence" value="ECO:0007669"/>
    <property type="project" value="TreeGrafter"/>
</dbReference>
<evidence type="ECO:0000313" key="8">
    <source>
        <dbReference type="Proteomes" id="UP000228920"/>
    </source>
</evidence>
<dbReference type="InterPro" id="IPR003594">
    <property type="entry name" value="HATPase_dom"/>
</dbReference>
<dbReference type="EC" id="2.7.13.3" evidence="2"/>
<accession>A0A2M7TKZ7</accession>
<dbReference type="Proteomes" id="UP000228920">
    <property type="component" value="Unassembled WGS sequence"/>
</dbReference>
<dbReference type="InterPro" id="IPR004358">
    <property type="entry name" value="Sig_transdc_His_kin-like_C"/>
</dbReference>
<evidence type="ECO:0000256" key="2">
    <source>
        <dbReference type="ARBA" id="ARBA00012438"/>
    </source>
</evidence>
<protein>
    <recommendedName>
        <fullName evidence="2">histidine kinase</fullName>
        <ecNumber evidence="2">2.7.13.3</ecNumber>
    </recommendedName>
</protein>
<evidence type="ECO:0000256" key="3">
    <source>
        <dbReference type="ARBA" id="ARBA00022553"/>
    </source>
</evidence>
<dbReference type="PANTHER" id="PTHR43047:SF72">
    <property type="entry name" value="OSMOSENSING HISTIDINE PROTEIN KINASE SLN1"/>
    <property type="match status" value="1"/>
</dbReference>
<dbReference type="GO" id="GO:0009927">
    <property type="term" value="F:histidine phosphotransfer kinase activity"/>
    <property type="evidence" value="ECO:0007669"/>
    <property type="project" value="TreeGrafter"/>
</dbReference>
<gene>
    <name evidence="7" type="ORF">COY32_01345</name>
</gene>
<dbReference type="EMBL" id="PFNL01000035">
    <property type="protein sequence ID" value="PIZ47634.1"/>
    <property type="molecule type" value="Genomic_DNA"/>
</dbReference>
<evidence type="ECO:0000256" key="1">
    <source>
        <dbReference type="ARBA" id="ARBA00000085"/>
    </source>
</evidence>
<dbReference type="PRINTS" id="PR00344">
    <property type="entry name" value="BCTRLSENSOR"/>
</dbReference>